<keyword evidence="7 8" id="KW-0012">Acyltransferase</keyword>
<dbReference type="InterPro" id="IPR004563">
    <property type="entry name" value="Apolipo_AcylTrfase"/>
</dbReference>
<feature type="transmembrane region" description="Helical" evidence="8">
    <location>
        <begin position="102"/>
        <end position="123"/>
    </location>
</feature>
<dbReference type="PANTHER" id="PTHR38686">
    <property type="entry name" value="APOLIPOPROTEIN N-ACYLTRANSFERASE"/>
    <property type="match status" value="1"/>
</dbReference>
<dbReference type="EC" id="2.3.1.269" evidence="8"/>
<feature type="transmembrane region" description="Helical" evidence="8">
    <location>
        <begin position="214"/>
        <end position="233"/>
    </location>
</feature>
<keyword evidence="5 8" id="KW-1133">Transmembrane helix</keyword>
<organism evidence="10 11">
    <name type="scientific">Mycetocola manganoxydans</name>
    <dbReference type="NCBI Taxonomy" id="699879"/>
    <lineage>
        <taxon>Bacteria</taxon>
        <taxon>Bacillati</taxon>
        <taxon>Actinomycetota</taxon>
        <taxon>Actinomycetes</taxon>
        <taxon>Micrococcales</taxon>
        <taxon>Microbacteriaceae</taxon>
        <taxon>Mycetocola</taxon>
    </lineage>
</organism>
<feature type="transmembrane region" description="Helical" evidence="8">
    <location>
        <begin position="181"/>
        <end position="202"/>
    </location>
</feature>
<evidence type="ECO:0000256" key="4">
    <source>
        <dbReference type="ARBA" id="ARBA00022692"/>
    </source>
</evidence>
<reference evidence="10 11" key="1">
    <citation type="submission" date="2018-10" db="EMBL/GenBank/DDBJ databases">
        <authorList>
            <person name="Li J."/>
        </authorList>
    </citation>
    <scope>NUCLEOTIDE SEQUENCE [LARGE SCALE GENOMIC DNA]</scope>
    <source>
        <strain evidence="10 11">CCTCC AB209002</strain>
    </source>
</reference>
<dbReference type="EMBL" id="RCUV01000020">
    <property type="protein sequence ID" value="RLP68508.1"/>
    <property type="molecule type" value="Genomic_DNA"/>
</dbReference>
<dbReference type="PROSITE" id="PS50263">
    <property type="entry name" value="CN_HYDROLASE"/>
    <property type="match status" value="1"/>
</dbReference>
<keyword evidence="6 8" id="KW-0472">Membrane</keyword>
<comment type="similarity">
    <text evidence="8">Belongs to the CN hydrolase family. Apolipoprotein N-acyltransferase subfamily.</text>
</comment>
<dbReference type="HAMAP" id="MF_01148">
    <property type="entry name" value="Lnt"/>
    <property type="match status" value="1"/>
</dbReference>
<dbReference type="GO" id="GO:0005886">
    <property type="term" value="C:plasma membrane"/>
    <property type="evidence" value="ECO:0007669"/>
    <property type="project" value="UniProtKB-SubCell"/>
</dbReference>
<comment type="caution">
    <text evidence="10">The sequence shown here is derived from an EMBL/GenBank/DDBJ whole genome shotgun (WGS) entry which is preliminary data.</text>
</comment>
<feature type="transmembrane region" description="Helical" evidence="8">
    <location>
        <begin position="499"/>
        <end position="520"/>
    </location>
</feature>
<keyword evidence="2 8" id="KW-1003">Cell membrane</keyword>
<dbReference type="PANTHER" id="PTHR38686:SF1">
    <property type="entry name" value="APOLIPOPROTEIN N-ACYLTRANSFERASE"/>
    <property type="match status" value="1"/>
</dbReference>
<keyword evidence="10" id="KW-0449">Lipoprotein</keyword>
<dbReference type="Pfam" id="PF20154">
    <property type="entry name" value="LNT_N"/>
    <property type="match status" value="1"/>
</dbReference>
<proteinExistence type="inferred from homology"/>
<feature type="transmembrane region" description="Helical" evidence="8">
    <location>
        <begin position="51"/>
        <end position="68"/>
    </location>
</feature>
<feature type="transmembrane region" description="Helical" evidence="8">
    <location>
        <begin position="135"/>
        <end position="151"/>
    </location>
</feature>
<comment type="function">
    <text evidence="8">Catalyzes the phospholipid dependent N-acylation of the N-terminal cysteine of apolipoprotein, the last step in lipoprotein maturation.</text>
</comment>
<evidence type="ECO:0000256" key="1">
    <source>
        <dbReference type="ARBA" id="ARBA00004651"/>
    </source>
</evidence>
<keyword evidence="11" id="KW-1185">Reference proteome</keyword>
<dbReference type="SUPFAM" id="SSF56317">
    <property type="entry name" value="Carbon-nitrogen hydrolase"/>
    <property type="match status" value="1"/>
</dbReference>
<keyword evidence="3 8" id="KW-0808">Transferase</keyword>
<sequence length="528" mass="55641">MSMPTLTDLDTPPLPTTPIRRRVVPTGVWGPLAAAAVGGVLNALAFPSAGWWPLIFVGTPLLLASLTARRTWVAVGAGALGGATFLGTHIFWLTVYLGPAPWAALTGLETVLLTAGAVVIALAWRTTDAVFVRPWLRSGVTPVVIAALWTAREYVTSNWPYGGFSWGRLAFSQSESPYGDLAAWVGVAGLSFLIAWVSALVVQTARTARAGRPRAVFAVAAVALVGLAAVPPFPVQETGKLRVAAVQGNSDAGLLAANQPGRILNDHVAATIPVLDEPVDLVVWPENASDLNPLEYPAAAAALDLVSARMDAPVVVGTVTQTDEEMFNSLLLWEVGIGAKAQYDKKHPVPFAEYLPDRDFWYPLAPELFSLIPRDFSIGERPNVFDIDGVQAGLAICFDIVDDTLIREMVGRGAEVILAPTNNADFGRTDQSAQQLAIARLRAIEAGRSVVNISTVGTSAMIGPDGSTIDRLPTFTPGAMVQSVPLSTTITPAMAAGQVIELGTVLGGLSGFAAAGFLAMRVKNRLRG</sequence>
<evidence type="ECO:0000256" key="5">
    <source>
        <dbReference type="ARBA" id="ARBA00022989"/>
    </source>
</evidence>
<keyword evidence="4 8" id="KW-0812">Transmembrane</keyword>
<dbReference type="NCBIfam" id="TIGR00546">
    <property type="entry name" value="lnt"/>
    <property type="match status" value="1"/>
</dbReference>
<dbReference type="GO" id="GO:0042158">
    <property type="term" value="P:lipoprotein biosynthetic process"/>
    <property type="evidence" value="ECO:0007669"/>
    <property type="project" value="UniProtKB-UniRule"/>
</dbReference>
<gene>
    <name evidence="8 10" type="primary">lnt</name>
    <name evidence="10" type="ORF">D9V29_13575</name>
</gene>
<dbReference type="UniPathway" id="UPA00666"/>
<feature type="domain" description="CN hydrolase" evidence="9">
    <location>
        <begin position="241"/>
        <end position="486"/>
    </location>
</feature>
<dbReference type="GO" id="GO:0016410">
    <property type="term" value="F:N-acyltransferase activity"/>
    <property type="evidence" value="ECO:0007669"/>
    <property type="project" value="UniProtKB-UniRule"/>
</dbReference>
<dbReference type="InterPro" id="IPR003010">
    <property type="entry name" value="C-N_Hydrolase"/>
</dbReference>
<evidence type="ECO:0000256" key="6">
    <source>
        <dbReference type="ARBA" id="ARBA00023136"/>
    </source>
</evidence>
<comment type="subcellular location">
    <subcellularLocation>
        <location evidence="1 8">Cell membrane</location>
        <topology evidence="1 8">Multi-pass membrane protein</topology>
    </subcellularLocation>
</comment>
<evidence type="ECO:0000259" key="9">
    <source>
        <dbReference type="PROSITE" id="PS50263"/>
    </source>
</evidence>
<evidence type="ECO:0000256" key="3">
    <source>
        <dbReference type="ARBA" id="ARBA00022679"/>
    </source>
</evidence>
<evidence type="ECO:0000256" key="8">
    <source>
        <dbReference type="HAMAP-Rule" id="MF_01148"/>
    </source>
</evidence>
<dbReference type="OrthoDB" id="9804277at2"/>
<dbReference type="CDD" id="cd07571">
    <property type="entry name" value="ALP_N-acyl_transferase"/>
    <property type="match status" value="1"/>
</dbReference>
<dbReference type="Proteomes" id="UP000270299">
    <property type="component" value="Unassembled WGS sequence"/>
</dbReference>
<dbReference type="AlphaFoldDB" id="A0A3L6ZKX1"/>
<comment type="pathway">
    <text evidence="8">Protein modification; lipoprotein biosynthesis (N-acyl transfer).</text>
</comment>
<dbReference type="InterPro" id="IPR036526">
    <property type="entry name" value="C-N_Hydrolase_sf"/>
</dbReference>
<evidence type="ECO:0000256" key="2">
    <source>
        <dbReference type="ARBA" id="ARBA00022475"/>
    </source>
</evidence>
<dbReference type="InterPro" id="IPR045378">
    <property type="entry name" value="LNT_N"/>
</dbReference>
<evidence type="ECO:0000256" key="7">
    <source>
        <dbReference type="ARBA" id="ARBA00023315"/>
    </source>
</evidence>
<dbReference type="Gene3D" id="3.60.110.10">
    <property type="entry name" value="Carbon-nitrogen hydrolase"/>
    <property type="match status" value="1"/>
</dbReference>
<dbReference type="Pfam" id="PF00795">
    <property type="entry name" value="CN_hydrolase"/>
    <property type="match status" value="1"/>
</dbReference>
<name>A0A3L6ZKX1_9MICO</name>
<feature type="transmembrane region" description="Helical" evidence="8">
    <location>
        <begin position="75"/>
        <end position="96"/>
    </location>
</feature>
<accession>A0A3L6ZKX1</accession>
<evidence type="ECO:0000313" key="11">
    <source>
        <dbReference type="Proteomes" id="UP000270299"/>
    </source>
</evidence>
<comment type="catalytic activity">
    <reaction evidence="8">
        <text>N-terminal S-1,2-diacyl-sn-glyceryl-L-cysteinyl-[lipoprotein] + a glycerophospholipid = N-acyl-S-1,2-diacyl-sn-glyceryl-L-cysteinyl-[lipoprotein] + a 2-acyl-sn-glycero-3-phospholipid + H(+)</text>
        <dbReference type="Rhea" id="RHEA:48228"/>
        <dbReference type="Rhea" id="RHEA-COMP:14681"/>
        <dbReference type="Rhea" id="RHEA-COMP:14684"/>
        <dbReference type="ChEBI" id="CHEBI:15378"/>
        <dbReference type="ChEBI" id="CHEBI:136912"/>
        <dbReference type="ChEBI" id="CHEBI:140656"/>
        <dbReference type="ChEBI" id="CHEBI:140657"/>
        <dbReference type="ChEBI" id="CHEBI:140660"/>
        <dbReference type="EC" id="2.3.1.269"/>
    </reaction>
</comment>
<evidence type="ECO:0000313" key="10">
    <source>
        <dbReference type="EMBL" id="RLP68508.1"/>
    </source>
</evidence>
<protein>
    <recommendedName>
        <fullName evidence="8">Apolipoprotein N-acyltransferase</fullName>
        <shortName evidence="8">ALP N-acyltransferase</shortName>
        <ecNumber evidence="8">2.3.1.269</ecNumber>
    </recommendedName>
</protein>
<feature type="transmembrane region" description="Helical" evidence="8">
    <location>
        <begin position="28"/>
        <end position="45"/>
    </location>
</feature>